<keyword evidence="6" id="KW-0328">Glycosyltransferase</keyword>
<evidence type="ECO:0000313" key="13">
    <source>
        <dbReference type="EMBL" id="ALC20747.1"/>
    </source>
</evidence>
<proteinExistence type="inferred from homology"/>
<keyword evidence="7" id="KW-0808">Transferase</keyword>
<dbReference type="InterPro" id="IPR035090">
    <property type="entry name" value="Pyridoxal_P_attach_site"/>
</dbReference>
<evidence type="ECO:0000259" key="12">
    <source>
        <dbReference type="Pfam" id="PF11897"/>
    </source>
</evidence>
<dbReference type="InterPro" id="IPR052182">
    <property type="entry name" value="Glycogen/Maltodextrin_Phosph"/>
</dbReference>
<evidence type="ECO:0000256" key="9">
    <source>
        <dbReference type="ARBA" id="ARBA00023277"/>
    </source>
</evidence>
<evidence type="ECO:0000256" key="10">
    <source>
        <dbReference type="ARBA" id="ARBA00025174"/>
    </source>
</evidence>
<dbReference type="PANTHER" id="PTHR42655:SF1">
    <property type="entry name" value="GLYCOGEN PHOSPHORYLASE"/>
    <property type="match status" value="1"/>
</dbReference>
<dbReference type="InterPro" id="IPR011834">
    <property type="entry name" value="Agluc_phsphrylas"/>
</dbReference>
<dbReference type="GO" id="GO:0005975">
    <property type="term" value="P:carbohydrate metabolic process"/>
    <property type="evidence" value="ECO:0007669"/>
    <property type="project" value="InterPro"/>
</dbReference>
<dbReference type="InterPro" id="IPR024517">
    <property type="entry name" value="Glycogen_phosphorylase_DUF3417"/>
</dbReference>
<dbReference type="Pfam" id="PF00343">
    <property type="entry name" value="Phosphorylase"/>
    <property type="match status" value="1"/>
</dbReference>
<comment type="similarity">
    <text evidence="3">Belongs to the glycogen phosphorylase family.</text>
</comment>
<evidence type="ECO:0000256" key="11">
    <source>
        <dbReference type="PIRSR" id="PIRSR000460-1"/>
    </source>
</evidence>
<organism evidence="13">
    <name type="scientific">Streptomyces pristinaespiralis</name>
    <dbReference type="NCBI Taxonomy" id="38300"/>
    <lineage>
        <taxon>Bacteria</taxon>
        <taxon>Bacillati</taxon>
        <taxon>Actinomycetota</taxon>
        <taxon>Actinomycetes</taxon>
        <taxon>Kitasatosporales</taxon>
        <taxon>Streptomycetaceae</taxon>
        <taxon>Streptomyces</taxon>
    </lineage>
</organism>
<sequence length="913" mass="99600">MTEKDAPSCVRSDVYLPCEGELVKAIRRFTVRPVLPEPLGPLSDLARNLRWSWHTETRELFRTVDPEGWRAVGGDPVRLLGNVSATRMAELAKDRRFLRRLAAAADDLDDYLHGRRWYQSNGGDGGPDAPAFPTAIAYFSPEFGVTAALPQYSGGLGILAGDHLKAASDLGVPLIGVGLLYRHGYFRQSLSRDGWQQEHYPVLDPNELPVSLLREVDGTPARVSLALPGGRSLHAHIWVAQVGRVPLLMLDSDIEENGPGARDVTDRLYGGGSEHRLLQEMLLGIGGVRAVRAYCRLTDRPAPEVFHTNEGHAGFLGLERIRELGEAPEHGGSGLGFDAALEAVRAGTVFTTHTPVPAGIDRFDRELVARHFSEGAELPGVPVDKVLQLGMETYPGGDPGVFNMAVMGLRLAQRANGVSELHGAVSRSMFAGLWPGFDAAEVPITSITNGVHAPTWVAPEVFRLGARQIGTSRAEDALSVGGSGRWDSVGNIPDADIWELRRSLREQLVMEVRERLRASWRQRGAGAAELGWIDGVLDPDVLTIGFARRVPSYKRLTLMLRDRERLTELLLHPTQPIQIVVAGKAHPADDGGKRLVRELVRFADDPRVRHRIVFLPDYGMAMAKKLYPGCDVWLNNPLRPLEACGTSGMKAALNGALNLSVLDGWWDEWFEPDFGWAIPTADGASTDEDRRDELEAAALYSLIEDRVAPRFYDRGPGGLPDRWIEMVRRTLTTLGPKVLAGRMVREYVERLYAPAARAHRALDATSAQDLAAWKARVRSAWRQVAVDHVEAVDQDAAAGQVASAGLGSTLTLRVQAALGELQPDDVEVQVVAGRVDSDDAIRDAQTFPLKPAGGPDLEGRWVYEGPLALDRTGPFGYTVRILPAHRLLPAGSDLGLVAVPTETTGEDAGVLMR</sequence>
<feature type="domain" description="DUF3417" evidence="12">
    <location>
        <begin position="35"/>
        <end position="149"/>
    </location>
</feature>
<dbReference type="SUPFAM" id="SSF53756">
    <property type="entry name" value="UDP-Glycosyltransferase/glycogen phosphorylase"/>
    <property type="match status" value="1"/>
</dbReference>
<dbReference type="KEGG" id="spri:SPRI_2441"/>
<dbReference type="Gene3D" id="3.40.50.2000">
    <property type="entry name" value="Glycogen Phosphorylase B"/>
    <property type="match status" value="3"/>
</dbReference>
<evidence type="ECO:0000256" key="1">
    <source>
        <dbReference type="ARBA" id="ARBA00001275"/>
    </source>
</evidence>
<dbReference type="PATRIC" id="fig|38300.4.peg.2577"/>
<dbReference type="GO" id="GO:0030170">
    <property type="term" value="F:pyridoxal phosphate binding"/>
    <property type="evidence" value="ECO:0007669"/>
    <property type="project" value="InterPro"/>
</dbReference>
<dbReference type="EMBL" id="CP011340">
    <property type="protein sequence ID" value="ALC20747.1"/>
    <property type="molecule type" value="Genomic_DNA"/>
</dbReference>
<evidence type="ECO:0000256" key="6">
    <source>
        <dbReference type="ARBA" id="ARBA00022676"/>
    </source>
</evidence>
<dbReference type="EC" id="2.4.1.1" evidence="4"/>
<protein>
    <recommendedName>
        <fullName evidence="4">glycogen phosphorylase</fullName>
        <ecNumber evidence="4">2.4.1.1</ecNumber>
    </recommendedName>
</protein>
<keyword evidence="5" id="KW-0021">Allosteric enzyme</keyword>
<name>A0A0M4DE52_STRPR</name>
<evidence type="ECO:0000313" key="14">
    <source>
        <dbReference type="Proteomes" id="UP000060513"/>
    </source>
</evidence>
<dbReference type="STRING" id="38300.SPRI_2441"/>
<comment type="cofactor">
    <cofactor evidence="2">
        <name>pyridoxal 5'-phosphate</name>
        <dbReference type="ChEBI" id="CHEBI:597326"/>
    </cofactor>
</comment>
<dbReference type="Pfam" id="PF11897">
    <property type="entry name" value="DUF3417"/>
    <property type="match status" value="1"/>
</dbReference>
<accession>A0A0M4DE52</accession>
<evidence type="ECO:0000256" key="2">
    <source>
        <dbReference type="ARBA" id="ARBA00001933"/>
    </source>
</evidence>
<evidence type="ECO:0000256" key="8">
    <source>
        <dbReference type="ARBA" id="ARBA00022898"/>
    </source>
</evidence>
<reference evidence="13 14" key="1">
    <citation type="submission" date="2015-08" db="EMBL/GenBank/DDBJ databases">
        <title>Genome sequence of the pristinamycin over-producing bacterium Streptomyces pristinaespiralis HCCB10218.</title>
        <authorList>
            <person name="Tian J."/>
            <person name="Yang J."/>
            <person name="Li L."/>
            <person name="Ruan L."/>
            <person name="Wei W."/>
            <person name="Zheng G."/>
            <person name="Wei Z."/>
            <person name="Yang S."/>
            <person name="Ge M."/>
            <person name="Jiang W."/>
            <person name="Lu Y."/>
        </authorList>
    </citation>
    <scope>NUCLEOTIDE SEQUENCE [LARGE SCALE GENOMIC DNA]</scope>
    <source>
        <strain evidence="13 14">HCCB 10218</strain>
    </source>
</reference>
<dbReference type="PIRSF" id="PIRSF000460">
    <property type="entry name" value="Pprylas_GlgP"/>
    <property type="match status" value="1"/>
</dbReference>
<evidence type="ECO:0000256" key="7">
    <source>
        <dbReference type="ARBA" id="ARBA00022679"/>
    </source>
</evidence>
<evidence type="ECO:0000256" key="3">
    <source>
        <dbReference type="ARBA" id="ARBA00006047"/>
    </source>
</evidence>
<dbReference type="PROSITE" id="PS00102">
    <property type="entry name" value="PHOSPHORYLASE"/>
    <property type="match status" value="1"/>
</dbReference>
<gene>
    <name evidence="13" type="ORF">SPRI_2441</name>
</gene>
<dbReference type="Proteomes" id="UP000060513">
    <property type="component" value="Chromosome"/>
</dbReference>
<feature type="modified residue" description="N6-(pyridoxal phosphate)lysine" evidence="11">
    <location>
        <position position="650"/>
    </location>
</feature>
<dbReference type="NCBIfam" id="TIGR02094">
    <property type="entry name" value="more_P_ylases"/>
    <property type="match status" value="1"/>
</dbReference>
<comment type="function">
    <text evidence="10">Phosphorylase is an important allosteric enzyme in carbohydrate metabolism. Enzymes from different sources differ in their regulatory mechanisms and in their natural substrates. However, all known phosphorylases share catalytic and structural properties.</text>
</comment>
<dbReference type="GO" id="GO:0008184">
    <property type="term" value="F:glycogen phosphorylase activity"/>
    <property type="evidence" value="ECO:0007669"/>
    <property type="project" value="InterPro"/>
</dbReference>
<evidence type="ECO:0000256" key="5">
    <source>
        <dbReference type="ARBA" id="ARBA00022533"/>
    </source>
</evidence>
<evidence type="ECO:0000256" key="4">
    <source>
        <dbReference type="ARBA" id="ARBA00012591"/>
    </source>
</evidence>
<keyword evidence="8 11" id="KW-0663">Pyridoxal phosphate</keyword>
<dbReference type="InterPro" id="IPR000811">
    <property type="entry name" value="Glyco_trans_35"/>
</dbReference>
<comment type="catalytic activity">
    <reaction evidence="1">
        <text>[(1-&gt;4)-alpha-D-glucosyl](n) + phosphate = [(1-&gt;4)-alpha-D-glucosyl](n-1) + alpha-D-glucose 1-phosphate</text>
        <dbReference type="Rhea" id="RHEA:41732"/>
        <dbReference type="Rhea" id="RHEA-COMP:9584"/>
        <dbReference type="Rhea" id="RHEA-COMP:9586"/>
        <dbReference type="ChEBI" id="CHEBI:15444"/>
        <dbReference type="ChEBI" id="CHEBI:43474"/>
        <dbReference type="ChEBI" id="CHEBI:58601"/>
        <dbReference type="EC" id="2.4.1.1"/>
    </reaction>
</comment>
<keyword evidence="9" id="KW-0119">Carbohydrate metabolism</keyword>
<dbReference type="AlphaFoldDB" id="A0A0M4DE52"/>
<dbReference type="PANTHER" id="PTHR42655">
    <property type="entry name" value="GLYCOGEN PHOSPHORYLASE"/>
    <property type="match status" value="1"/>
</dbReference>